<dbReference type="EMBL" id="QTJU01000003">
    <property type="protein sequence ID" value="RFM28155.1"/>
    <property type="molecule type" value="Genomic_DNA"/>
</dbReference>
<gene>
    <name evidence="1" type="ORF">DXN05_11555</name>
</gene>
<accession>A0A3E1NJP0</accession>
<organism evidence="1 2">
    <name type="scientific">Deminuibacter soli</name>
    <dbReference type="NCBI Taxonomy" id="2291815"/>
    <lineage>
        <taxon>Bacteria</taxon>
        <taxon>Pseudomonadati</taxon>
        <taxon>Bacteroidota</taxon>
        <taxon>Chitinophagia</taxon>
        <taxon>Chitinophagales</taxon>
        <taxon>Chitinophagaceae</taxon>
        <taxon>Deminuibacter</taxon>
    </lineage>
</organism>
<keyword evidence="2" id="KW-1185">Reference proteome</keyword>
<proteinExistence type="predicted"/>
<evidence type="ECO:0000313" key="1">
    <source>
        <dbReference type="EMBL" id="RFM28155.1"/>
    </source>
</evidence>
<comment type="caution">
    <text evidence="1">The sequence shown here is derived from an EMBL/GenBank/DDBJ whole genome shotgun (WGS) entry which is preliminary data.</text>
</comment>
<protein>
    <submittedName>
        <fullName evidence="1">Uncharacterized protein</fullName>
    </submittedName>
</protein>
<evidence type="ECO:0000313" key="2">
    <source>
        <dbReference type="Proteomes" id="UP000261284"/>
    </source>
</evidence>
<sequence length="162" mass="19294">MPFVNRLRLNEYYLFNKNFDFFTVTLCLIPDMSNLKLHTARFFAFVVAIQILNLSIYTQDFRPLAQHNHTVGDFNEINSIVEYVAEVVLDNKNALPEYQRTNNNHKDLQLHKHLAIKIIDLKQYIPFRVPEIQQHNFTSQFKQDYAYQYFKEINPPPPKNLC</sequence>
<reference evidence="1 2" key="1">
    <citation type="submission" date="2018-08" db="EMBL/GenBank/DDBJ databases">
        <title>Chitinophagaceae sp. K23C18032701, a novel bacterium isolated from forest soil.</title>
        <authorList>
            <person name="Wang C."/>
        </authorList>
    </citation>
    <scope>NUCLEOTIDE SEQUENCE [LARGE SCALE GENOMIC DNA]</scope>
    <source>
        <strain evidence="1 2">K23C18032701</strain>
    </source>
</reference>
<dbReference type="AlphaFoldDB" id="A0A3E1NJP0"/>
<name>A0A3E1NJP0_9BACT</name>
<dbReference type="Proteomes" id="UP000261284">
    <property type="component" value="Unassembled WGS sequence"/>
</dbReference>